<evidence type="ECO:0000256" key="7">
    <source>
        <dbReference type="SAM" id="Phobius"/>
    </source>
</evidence>
<feature type="transmembrane region" description="Helical" evidence="7">
    <location>
        <begin position="306"/>
        <end position="326"/>
    </location>
</feature>
<dbReference type="OMA" id="GSIEVWH"/>
<dbReference type="InterPro" id="IPR010290">
    <property type="entry name" value="TM_effector"/>
</dbReference>
<dbReference type="SUPFAM" id="SSF103473">
    <property type="entry name" value="MFS general substrate transporter"/>
    <property type="match status" value="1"/>
</dbReference>
<dbReference type="PANTHER" id="PTHR23513">
    <property type="entry name" value="INTEGRAL MEMBRANE EFFLUX PROTEIN-RELATED"/>
    <property type="match status" value="1"/>
</dbReference>
<feature type="transmembrane region" description="Helical" evidence="7">
    <location>
        <begin position="347"/>
        <end position="367"/>
    </location>
</feature>
<gene>
    <name evidence="8" type="ORF">ADL17_19810</name>
</gene>
<keyword evidence="2" id="KW-0813">Transport</keyword>
<dbReference type="EMBL" id="LMWI01000002">
    <property type="protein sequence ID" value="KUJ45327.1"/>
    <property type="molecule type" value="Genomic_DNA"/>
</dbReference>
<dbReference type="GO" id="GO:0005886">
    <property type="term" value="C:plasma membrane"/>
    <property type="evidence" value="ECO:0007669"/>
    <property type="project" value="UniProtKB-SubCell"/>
</dbReference>
<sequence>MREHDFRQLFVADAVSQLGIQVSLMALPLVAVLALQADQFEVGLLAACETAAFLFIGLPAGAWVDRWRRRGVLIAGDLVRALVLITVPLAWWGGWLTMPQLYAVALLIGVGTVFFDVAYQSYLPHLVRPDQVIEGNSRLEAVRSVNWVAGPAAGGLLVQWLTAPYALVVNCVTYLVSALFVVRIRRREPLPVPSPGASLRREIVEGLRFVIGHRLLRATASCTSLANFFGAMTTVMQVILLARVLELAPGAIGVFLSVVSAGAVLGAVAVRPIVARLGQGPTIWMAMAFSAPFGLLLPLAERGWLLWLAAAGSAVSWFGCVVYNITQLSFRQLLTPPRLLGRMNATMRFLVWGSMPVGSIVAGVLGQHLGVRPVLWIAAIGQMLVFLPTFLSPLRHMRVLPTAASDSPAKELSTA</sequence>
<organism evidence="8 9">
    <name type="scientific">Micromonospora maris</name>
    <dbReference type="NCBI Taxonomy" id="1003110"/>
    <lineage>
        <taxon>Bacteria</taxon>
        <taxon>Bacillati</taxon>
        <taxon>Actinomycetota</taxon>
        <taxon>Actinomycetes</taxon>
        <taxon>Micromonosporales</taxon>
        <taxon>Micromonosporaceae</taxon>
        <taxon>Micromonospora</taxon>
    </lineage>
</organism>
<dbReference type="Pfam" id="PF05977">
    <property type="entry name" value="MFS_3"/>
    <property type="match status" value="1"/>
</dbReference>
<evidence type="ECO:0000256" key="6">
    <source>
        <dbReference type="ARBA" id="ARBA00023136"/>
    </source>
</evidence>
<accession>A0A9X0LCP6</accession>
<keyword evidence="5 7" id="KW-1133">Transmembrane helix</keyword>
<keyword evidence="6 7" id="KW-0472">Membrane</keyword>
<evidence type="ECO:0000313" key="9">
    <source>
        <dbReference type="Proteomes" id="UP000053246"/>
    </source>
</evidence>
<feature type="transmembrane region" description="Helical" evidence="7">
    <location>
        <begin position="282"/>
        <end position="300"/>
    </location>
</feature>
<protein>
    <submittedName>
        <fullName evidence="8">MFS transporter</fullName>
    </submittedName>
</protein>
<reference evidence="8 9" key="1">
    <citation type="submission" date="2015-10" db="EMBL/GenBank/DDBJ databases">
        <authorList>
            <person name="Ju K.-S."/>
            <person name="Doroghazi J.R."/>
            <person name="Metcalf W.W."/>
        </authorList>
    </citation>
    <scope>NUCLEOTIDE SEQUENCE [LARGE SCALE GENOMIC DNA]</scope>
    <source>
        <strain evidence="8 9">NRRL B-24793</strain>
    </source>
</reference>
<evidence type="ECO:0000256" key="1">
    <source>
        <dbReference type="ARBA" id="ARBA00004651"/>
    </source>
</evidence>
<feature type="transmembrane region" description="Helical" evidence="7">
    <location>
        <begin position="12"/>
        <end position="36"/>
    </location>
</feature>
<dbReference type="InterPro" id="IPR036259">
    <property type="entry name" value="MFS_trans_sf"/>
</dbReference>
<dbReference type="PRINTS" id="PR01988">
    <property type="entry name" value="EXPORTERBACE"/>
</dbReference>
<dbReference type="Proteomes" id="UP000053246">
    <property type="component" value="Unassembled WGS sequence"/>
</dbReference>
<proteinExistence type="predicted"/>
<keyword evidence="3" id="KW-1003">Cell membrane</keyword>
<dbReference type="CDD" id="cd06173">
    <property type="entry name" value="MFS_MefA_like"/>
    <property type="match status" value="1"/>
</dbReference>
<evidence type="ECO:0000256" key="5">
    <source>
        <dbReference type="ARBA" id="ARBA00022989"/>
    </source>
</evidence>
<evidence type="ECO:0000256" key="2">
    <source>
        <dbReference type="ARBA" id="ARBA00022448"/>
    </source>
</evidence>
<evidence type="ECO:0000313" key="8">
    <source>
        <dbReference type="EMBL" id="KUJ45327.1"/>
    </source>
</evidence>
<evidence type="ECO:0000256" key="3">
    <source>
        <dbReference type="ARBA" id="ARBA00022475"/>
    </source>
</evidence>
<feature type="transmembrane region" description="Helical" evidence="7">
    <location>
        <begin position="71"/>
        <end position="95"/>
    </location>
</feature>
<feature type="transmembrane region" description="Helical" evidence="7">
    <location>
        <begin position="101"/>
        <end position="123"/>
    </location>
</feature>
<comment type="caution">
    <text evidence="8">The sequence shown here is derived from an EMBL/GenBank/DDBJ whole genome shotgun (WGS) entry which is preliminary data.</text>
</comment>
<feature type="transmembrane region" description="Helical" evidence="7">
    <location>
        <begin position="42"/>
        <end position="64"/>
    </location>
</feature>
<name>A0A9X0LCP6_9ACTN</name>
<dbReference type="Gene3D" id="1.20.1250.20">
    <property type="entry name" value="MFS general substrate transporter like domains"/>
    <property type="match status" value="1"/>
</dbReference>
<feature type="transmembrane region" description="Helical" evidence="7">
    <location>
        <begin position="167"/>
        <end position="184"/>
    </location>
</feature>
<dbReference type="AlphaFoldDB" id="A0A9X0LCP6"/>
<evidence type="ECO:0000256" key="4">
    <source>
        <dbReference type="ARBA" id="ARBA00022692"/>
    </source>
</evidence>
<keyword evidence="9" id="KW-1185">Reference proteome</keyword>
<keyword evidence="4 7" id="KW-0812">Transmembrane</keyword>
<dbReference type="InterPro" id="IPR022324">
    <property type="entry name" value="Bacilysin_exporter_BacE_put"/>
</dbReference>
<dbReference type="PANTHER" id="PTHR23513:SF6">
    <property type="entry name" value="MAJOR FACILITATOR SUPERFAMILY ASSOCIATED DOMAIN-CONTAINING PROTEIN"/>
    <property type="match status" value="1"/>
</dbReference>
<feature type="transmembrane region" description="Helical" evidence="7">
    <location>
        <begin position="251"/>
        <end position="270"/>
    </location>
</feature>
<feature type="transmembrane region" description="Helical" evidence="7">
    <location>
        <begin position="224"/>
        <end position="245"/>
    </location>
</feature>
<feature type="transmembrane region" description="Helical" evidence="7">
    <location>
        <begin position="373"/>
        <end position="391"/>
    </location>
</feature>
<comment type="subcellular location">
    <subcellularLocation>
        <location evidence="1">Cell membrane</location>
        <topology evidence="1">Multi-pass membrane protein</topology>
    </subcellularLocation>
</comment>